<dbReference type="GO" id="GO:0005829">
    <property type="term" value="C:cytosol"/>
    <property type="evidence" value="ECO:0007669"/>
    <property type="project" value="TreeGrafter"/>
</dbReference>
<feature type="domain" description="HTH lysR-type" evidence="5">
    <location>
        <begin position="1"/>
        <end position="57"/>
    </location>
</feature>
<dbReference type="SUPFAM" id="SSF46785">
    <property type="entry name" value="Winged helix' DNA-binding domain"/>
    <property type="match status" value="1"/>
</dbReference>
<evidence type="ECO:0000256" key="4">
    <source>
        <dbReference type="ARBA" id="ARBA00023163"/>
    </source>
</evidence>
<dbReference type="InterPro" id="IPR050950">
    <property type="entry name" value="HTH-type_LysR_regulators"/>
</dbReference>
<dbReference type="EMBL" id="PDDY01000004">
    <property type="protein sequence ID" value="PEH38883.1"/>
    <property type="molecule type" value="Genomic_DNA"/>
</dbReference>
<dbReference type="GO" id="GO:0003677">
    <property type="term" value="F:DNA binding"/>
    <property type="evidence" value="ECO:0007669"/>
    <property type="project" value="UniProtKB-KW"/>
</dbReference>
<dbReference type="Gene3D" id="1.10.10.10">
    <property type="entry name" value="Winged helix-like DNA-binding domain superfamily/Winged helix DNA-binding domain"/>
    <property type="match status" value="1"/>
</dbReference>
<dbReference type="RefSeq" id="WP_096749282.1">
    <property type="nucleotide sequence ID" value="NZ_CADEPO010000005.1"/>
</dbReference>
<protein>
    <submittedName>
        <fullName evidence="6">LysR family transcriptional regulator</fullName>
    </submittedName>
</protein>
<dbReference type="Pfam" id="PF03466">
    <property type="entry name" value="LysR_substrate"/>
    <property type="match status" value="1"/>
</dbReference>
<reference evidence="7" key="1">
    <citation type="submission" date="2017-09" db="EMBL/GenBank/DDBJ databases">
        <title>FDA dAtabase for Regulatory Grade micrObial Sequences (FDA-ARGOS): Supporting development and validation of Infectious Disease Dx tests.</title>
        <authorList>
            <person name="Minogue T."/>
            <person name="Wolcott M."/>
            <person name="Wasieloski L."/>
            <person name="Aguilar W."/>
            <person name="Moore D."/>
            <person name="Tallon L."/>
            <person name="Sadzewicz L."/>
            <person name="Ott S."/>
            <person name="Zhao X."/>
            <person name="Nagaraj S."/>
            <person name="Vavikolanu K."/>
            <person name="Aluvathingal J."/>
            <person name="Nadendla S."/>
            <person name="Sichtig H."/>
        </authorList>
    </citation>
    <scope>NUCLEOTIDE SEQUENCE [LARGE SCALE GENOMIC DNA]</scope>
    <source>
        <strain evidence="7">FDAARGOS_390</strain>
    </source>
</reference>
<evidence type="ECO:0000259" key="5">
    <source>
        <dbReference type="PROSITE" id="PS50931"/>
    </source>
</evidence>
<evidence type="ECO:0000256" key="3">
    <source>
        <dbReference type="ARBA" id="ARBA00023125"/>
    </source>
</evidence>
<dbReference type="AlphaFoldDB" id="A0A2A7S5Z6"/>
<dbReference type="PROSITE" id="PS50931">
    <property type="entry name" value="HTH_LYSR"/>
    <property type="match status" value="1"/>
</dbReference>
<keyword evidence="3" id="KW-0238">DNA-binding</keyword>
<comment type="caution">
    <text evidence="6">The sequence shown here is derived from an EMBL/GenBank/DDBJ whole genome shotgun (WGS) entry which is preliminary data.</text>
</comment>
<dbReference type="SUPFAM" id="SSF53850">
    <property type="entry name" value="Periplasmic binding protein-like II"/>
    <property type="match status" value="1"/>
</dbReference>
<dbReference type="Proteomes" id="UP000220629">
    <property type="component" value="Unassembled WGS sequence"/>
</dbReference>
<organism evidence="6 7">
    <name type="scientific">Burkholderia gladioli</name>
    <name type="common">Pseudomonas marginata</name>
    <name type="synonym">Phytomonas marginata</name>
    <dbReference type="NCBI Taxonomy" id="28095"/>
    <lineage>
        <taxon>Bacteria</taxon>
        <taxon>Pseudomonadati</taxon>
        <taxon>Pseudomonadota</taxon>
        <taxon>Betaproteobacteria</taxon>
        <taxon>Burkholderiales</taxon>
        <taxon>Burkholderiaceae</taxon>
        <taxon>Burkholderia</taxon>
    </lineage>
</organism>
<dbReference type="CDD" id="cd05466">
    <property type="entry name" value="PBP2_LTTR_substrate"/>
    <property type="match status" value="1"/>
</dbReference>
<dbReference type="InterPro" id="IPR036388">
    <property type="entry name" value="WH-like_DNA-bd_sf"/>
</dbReference>
<keyword evidence="2" id="KW-0805">Transcription regulation</keyword>
<dbReference type="InterPro" id="IPR005119">
    <property type="entry name" value="LysR_subst-bd"/>
</dbReference>
<dbReference type="Gene3D" id="3.40.190.10">
    <property type="entry name" value="Periplasmic binding protein-like II"/>
    <property type="match status" value="2"/>
</dbReference>
<accession>A0A2A7S5Z6</accession>
<dbReference type="Pfam" id="PF00126">
    <property type="entry name" value="HTH_1"/>
    <property type="match status" value="1"/>
</dbReference>
<comment type="similarity">
    <text evidence="1">Belongs to the LysR transcriptional regulatory family.</text>
</comment>
<keyword evidence="4" id="KW-0804">Transcription</keyword>
<sequence>MIDELKSFVTVVDAASLTRAADVLCVSQSTISKRIQRLEELMGGVLFDRNAKPPLPTALAKRVYEQAVPVLRALEQLQDIAHEDSPPSGTLRFGLPQAVTDIVLFDAVTGMKRRFPELDVQLLTDSSPRLQERVDDGSLDVAMLILPSGAASPAGLAGNRVTRFDVKVVQSTDQPLVARRTDMHALAAHGWILNPDGCGYRAALERAMTDKGQAVRLSIDTYGTDMQLRLVASGLGLGLVPIDVLRASKWHRKLSVVEVSDFALAIDLWLVHPRYLGNLRQAVEVLRESIVASFDGQSARGAKGAASR</sequence>
<evidence type="ECO:0000313" key="6">
    <source>
        <dbReference type="EMBL" id="PEH38883.1"/>
    </source>
</evidence>
<dbReference type="InterPro" id="IPR036390">
    <property type="entry name" value="WH_DNA-bd_sf"/>
</dbReference>
<dbReference type="InterPro" id="IPR000847">
    <property type="entry name" value="LysR_HTH_N"/>
</dbReference>
<name>A0A2A7S5Z6_BURGA</name>
<gene>
    <name evidence="6" type="ORF">CRM94_31625</name>
</gene>
<dbReference type="PANTHER" id="PTHR30419">
    <property type="entry name" value="HTH-TYPE TRANSCRIPTIONAL REGULATOR YBHD"/>
    <property type="match status" value="1"/>
</dbReference>
<evidence type="ECO:0000256" key="1">
    <source>
        <dbReference type="ARBA" id="ARBA00009437"/>
    </source>
</evidence>
<proteinExistence type="inferred from homology"/>
<dbReference type="GO" id="GO:0003700">
    <property type="term" value="F:DNA-binding transcription factor activity"/>
    <property type="evidence" value="ECO:0007669"/>
    <property type="project" value="InterPro"/>
</dbReference>
<dbReference type="PRINTS" id="PR00039">
    <property type="entry name" value="HTHLYSR"/>
</dbReference>
<evidence type="ECO:0000313" key="7">
    <source>
        <dbReference type="Proteomes" id="UP000220629"/>
    </source>
</evidence>
<evidence type="ECO:0000256" key="2">
    <source>
        <dbReference type="ARBA" id="ARBA00023015"/>
    </source>
</evidence>